<dbReference type="RefSeq" id="WP_089671199.1">
    <property type="nucleotide sequence ID" value="NZ_CP024845.1"/>
</dbReference>
<comment type="similarity">
    <text evidence="1">Belongs to the universal stress protein A family.</text>
</comment>
<organism evidence="3 4">
    <name type="scientific">Halohasta litchfieldiae</name>
    <dbReference type="NCBI Taxonomy" id="1073996"/>
    <lineage>
        <taxon>Archaea</taxon>
        <taxon>Methanobacteriati</taxon>
        <taxon>Methanobacteriota</taxon>
        <taxon>Stenosarchaea group</taxon>
        <taxon>Halobacteria</taxon>
        <taxon>Halobacteriales</taxon>
        <taxon>Haloferacaceae</taxon>
        <taxon>Halohasta</taxon>
    </lineage>
</organism>
<dbReference type="KEGG" id="hae:halTADL_1138"/>
<reference evidence="3 4" key="1">
    <citation type="submission" date="2016-10" db="EMBL/GenBank/DDBJ databases">
        <authorList>
            <person name="de Groot N.N."/>
        </authorList>
    </citation>
    <scope>NUCLEOTIDE SEQUENCE [LARGE SCALE GENOMIC DNA]</scope>
    <source>
        <strain evidence="3 4">DSM 22187</strain>
    </source>
</reference>
<accession>A0A1H6SDF6</accession>
<dbReference type="CDD" id="cd00293">
    <property type="entry name" value="USP-like"/>
    <property type="match status" value="1"/>
</dbReference>
<dbReference type="GeneID" id="35001954"/>
<evidence type="ECO:0000256" key="1">
    <source>
        <dbReference type="ARBA" id="ARBA00008791"/>
    </source>
</evidence>
<dbReference type="EMBL" id="FNYR01000004">
    <property type="protein sequence ID" value="SEI62050.1"/>
    <property type="molecule type" value="Genomic_DNA"/>
</dbReference>
<protein>
    <submittedName>
        <fullName evidence="3">Nucleotide-binding universal stress protein, UspA family</fullName>
    </submittedName>
</protein>
<keyword evidence="4" id="KW-1185">Reference proteome</keyword>
<evidence type="ECO:0000259" key="2">
    <source>
        <dbReference type="Pfam" id="PF00582"/>
    </source>
</evidence>
<dbReference type="AlphaFoldDB" id="A0A1H6SDF6"/>
<dbReference type="Proteomes" id="UP000198888">
    <property type="component" value="Unassembled WGS sequence"/>
</dbReference>
<dbReference type="Pfam" id="PF00582">
    <property type="entry name" value="Usp"/>
    <property type="match status" value="1"/>
</dbReference>
<dbReference type="PRINTS" id="PR01438">
    <property type="entry name" value="UNVRSLSTRESS"/>
</dbReference>
<dbReference type="STRING" id="1073996.SAMN05444271_10457"/>
<accession>A0A2H4Q0V2</accession>
<dbReference type="InterPro" id="IPR014729">
    <property type="entry name" value="Rossmann-like_a/b/a_fold"/>
</dbReference>
<gene>
    <name evidence="3" type="ORF">SAMN05444271_10457</name>
</gene>
<dbReference type="PANTHER" id="PTHR46268">
    <property type="entry name" value="STRESS RESPONSE PROTEIN NHAX"/>
    <property type="match status" value="1"/>
</dbReference>
<dbReference type="SUPFAM" id="SSF52402">
    <property type="entry name" value="Adenine nucleotide alpha hydrolases-like"/>
    <property type="match status" value="1"/>
</dbReference>
<feature type="domain" description="UspA" evidence="2">
    <location>
        <begin position="1"/>
        <end position="172"/>
    </location>
</feature>
<name>A0A1H6SDF6_9EURY</name>
<dbReference type="Gene3D" id="3.40.50.620">
    <property type="entry name" value="HUPs"/>
    <property type="match status" value="1"/>
</dbReference>
<evidence type="ECO:0000313" key="3">
    <source>
        <dbReference type="EMBL" id="SEI62050.1"/>
    </source>
</evidence>
<evidence type="ECO:0000313" key="4">
    <source>
        <dbReference type="Proteomes" id="UP000198888"/>
    </source>
</evidence>
<dbReference type="OrthoDB" id="107030at2157"/>
<sequence>MYDNILYPTDGSKGAEAVVDHAHDLASKYDATLHVLFVVDAEHIQSGMVPRHERGEHGEGEERVTGMMKRDEKTAGEGHMSRHNDEFLEAIKERGHELTDAVASELAEGGVDTVTAVREGEPHQVITEYAEEADIDLIMMGTHGRRGIRRRLIGSVTEKVVRISDRPVMTVRLSE</sequence>
<dbReference type="PANTHER" id="PTHR46268:SF6">
    <property type="entry name" value="UNIVERSAL STRESS PROTEIN UP12"/>
    <property type="match status" value="1"/>
</dbReference>
<proteinExistence type="inferred from homology"/>
<dbReference type="InterPro" id="IPR006015">
    <property type="entry name" value="Universal_stress_UspA"/>
</dbReference>
<dbReference type="InterPro" id="IPR006016">
    <property type="entry name" value="UspA"/>
</dbReference>